<dbReference type="SUPFAM" id="SSF102462">
    <property type="entry name" value="Peptidyl-tRNA hydrolase II"/>
    <property type="match status" value="1"/>
</dbReference>
<organism evidence="11 12">
    <name type="scientific">Vulcanisaeta souniana JCM 11219</name>
    <dbReference type="NCBI Taxonomy" id="1293586"/>
    <lineage>
        <taxon>Archaea</taxon>
        <taxon>Thermoproteota</taxon>
        <taxon>Thermoprotei</taxon>
        <taxon>Thermoproteales</taxon>
        <taxon>Thermoproteaceae</taxon>
        <taxon>Vulcanisaeta</taxon>
    </lineage>
</organism>
<reference evidence="11" key="2">
    <citation type="submission" date="2020-09" db="EMBL/GenBank/DDBJ databases">
        <authorList>
            <person name="Sun Q."/>
            <person name="Ohkuma M."/>
        </authorList>
    </citation>
    <scope>NUCLEOTIDE SEQUENCE</scope>
    <source>
        <strain evidence="11">JCM 11219</strain>
    </source>
</reference>
<dbReference type="NCBIfam" id="TIGR00283">
    <property type="entry name" value="arch_pth2"/>
    <property type="match status" value="1"/>
</dbReference>
<protein>
    <recommendedName>
        <fullName evidence="8 9">Peptidyl-tRNA hydrolase</fullName>
        <shortName evidence="9">PTH</shortName>
        <ecNumber evidence="3 9">3.1.1.29</ecNumber>
    </recommendedName>
</protein>
<dbReference type="InterPro" id="IPR034759">
    <property type="entry name" value="Pept_tRNA_hydro_arch"/>
</dbReference>
<dbReference type="RefSeq" id="WP_188604202.1">
    <property type="nucleotide sequence ID" value="NZ_AP026830.1"/>
</dbReference>
<comment type="function">
    <text evidence="1 9">The natural substrate for this enzyme may be peptidyl-tRNAs which drop off the ribosome during protein synthesis.</text>
</comment>
<reference evidence="11" key="1">
    <citation type="journal article" date="2014" name="Int. J. Syst. Evol. Microbiol.">
        <title>Complete genome sequence of Corynebacterium casei LMG S-19264T (=DSM 44701T), isolated from a smear-ripened cheese.</title>
        <authorList>
            <consortium name="US DOE Joint Genome Institute (JGI-PGF)"/>
            <person name="Walter F."/>
            <person name="Albersmeier A."/>
            <person name="Kalinowski J."/>
            <person name="Ruckert C."/>
        </authorList>
    </citation>
    <scope>NUCLEOTIDE SEQUENCE</scope>
    <source>
        <strain evidence="11">JCM 11219</strain>
    </source>
</reference>
<dbReference type="PANTHER" id="PTHR12649">
    <property type="entry name" value="PEPTIDYL-TRNA HYDROLASE 2"/>
    <property type="match status" value="1"/>
</dbReference>
<evidence type="ECO:0000256" key="5">
    <source>
        <dbReference type="ARBA" id="ARBA00022801"/>
    </source>
</evidence>
<keyword evidence="13" id="KW-1185">Reference proteome</keyword>
<evidence type="ECO:0000313" key="10">
    <source>
        <dbReference type="EMBL" id="BDR93122.1"/>
    </source>
</evidence>
<evidence type="ECO:0000313" key="13">
    <source>
        <dbReference type="Proteomes" id="UP001060771"/>
    </source>
</evidence>
<dbReference type="EMBL" id="AP026830">
    <property type="protein sequence ID" value="BDR93122.1"/>
    <property type="molecule type" value="Genomic_DNA"/>
</dbReference>
<keyword evidence="4 9" id="KW-0963">Cytoplasm</keyword>
<dbReference type="EMBL" id="BMNM01000016">
    <property type="protein sequence ID" value="GGI86946.1"/>
    <property type="molecule type" value="Genomic_DNA"/>
</dbReference>
<dbReference type="Gene3D" id="3.40.1490.10">
    <property type="entry name" value="Bit1"/>
    <property type="match status" value="1"/>
</dbReference>
<dbReference type="GO" id="GO:0006412">
    <property type="term" value="P:translation"/>
    <property type="evidence" value="ECO:0007669"/>
    <property type="project" value="UniProtKB-UniRule"/>
</dbReference>
<dbReference type="GO" id="GO:0004045">
    <property type="term" value="F:peptidyl-tRNA hydrolase activity"/>
    <property type="evidence" value="ECO:0007669"/>
    <property type="project" value="UniProtKB-UniRule"/>
</dbReference>
<dbReference type="OrthoDB" id="6075at2157"/>
<dbReference type="AlphaFoldDB" id="A0A830E660"/>
<dbReference type="InterPro" id="IPR002833">
    <property type="entry name" value="PTH2"/>
</dbReference>
<evidence type="ECO:0000256" key="7">
    <source>
        <dbReference type="ARBA" id="ARBA00048707"/>
    </source>
</evidence>
<name>A0A830E660_9CREN</name>
<comment type="catalytic activity">
    <reaction evidence="7 9">
        <text>an N-acyl-L-alpha-aminoacyl-tRNA + H2O = an N-acyl-L-amino acid + a tRNA + H(+)</text>
        <dbReference type="Rhea" id="RHEA:54448"/>
        <dbReference type="Rhea" id="RHEA-COMP:10123"/>
        <dbReference type="Rhea" id="RHEA-COMP:13883"/>
        <dbReference type="ChEBI" id="CHEBI:15377"/>
        <dbReference type="ChEBI" id="CHEBI:15378"/>
        <dbReference type="ChEBI" id="CHEBI:59874"/>
        <dbReference type="ChEBI" id="CHEBI:78442"/>
        <dbReference type="ChEBI" id="CHEBI:138191"/>
        <dbReference type="EC" id="3.1.1.29"/>
    </reaction>
</comment>
<dbReference type="GeneID" id="76207757"/>
<dbReference type="NCBIfam" id="NF003314">
    <property type="entry name" value="PRK04322.1"/>
    <property type="match status" value="1"/>
</dbReference>
<gene>
    <name evidence="9" type="primary">pth</name>
    <name evidence="11" type="ORF">GCM10007112_24820</name>
    <name evidence="10" type="ORF">Vsou_22150</name>
</gene>
<reference evidence="13" key="3">
    <citation type="submission" date="2022-09" db="EMBL/GenBank/DDBJ databases">
        <title>Complete genome sequence of Vulcanisaeta souniana.</title>
        <authorList>
            <person name="Kato S."/>
            <person name="Itoh T."/>
            <person name="Ohkuma M."/>
        </authorList>
    </citation>
    <scope>NUCLEOTIDE SEQUENCE [LARGE SCALE GENOMIC DNA]</scope>
    <source>
        <strain evidence="13">JCM 11219</strain>
    </source>
</reference>
<reference evidence="10" key="4">
    <citation type="journal article" date="2023" name="Microbiol. Resour. Announc.">
        <title>Complete Genome Sequence of Vulcanisaeta souniana Strain IC-059, a Hyperthermophilic Archaeon Isolated from Hot Spring Water in Japan.</title>
        <authorList>
            <person name="Kato S."/>
            <person name="Itoh T."/>
            <person name="Wu L."/>
            <person name="Ma J."/>
            <person name="Ohkuma M."/>
        </authorList>
    </citation>
    <scope>NUCLEOTIDE SEQUENCE</scope>
    <source>
        <strain evidence="10">JCM 11219</strain>
    </source>
</reference>
<evidence type="ECO:0000256" key="3">
    <source>
        <dbReference type="ARBA" id="ARBA00013260"/>
    </source>
</evidence>
<evidence type="ECO:0000256" key="4">
    <source>
        <dbReference type="ARBA" id="ARBA00022490"/>
    </source>
</evidence>
<dbReference type="Pfam" id="PF01981">
    <property type="entry name" value="PTH2"/>
    <property type="match status" value="1"/>
</dbReference>
<dbReference type="Proteomes" id="UP001060771">
    <property type="component" value="Chromosome"/>
</dbReference>
<dbReference type="HAMAP" id="MF_00628">
    <property type="entry name" value="Pept_tRNA_hydro_arch"/>
    <property type="match status" value="1"/>
</dbReference>
<comment type="similarity">
    <text evidence="6 9">Belongs to the PTH2 family.</text>
</comment>
<accession>A0A830E660</accession>
<dbReference type="CDD" id="cd02430">
    <property type="entry name" value="PTH2"/>
    <property type="match status" value="1"/>
</dbReference>
<evidence type="ECO:0000256" key="9">
    <source>
        <dbReference type="HAMAP-Rule" id="MF_00628"/>
    </source>
</evidence>
<dbReference type="FunFam" id="3.40.1490.10:FF:000001">
    <property type="entry name" value="Peptidyl-tRNA hydrolase 2"/>
    <property type="match status" value="1"/>
</dbReference>
<dbReference type="PANTHER" id="PTHR12649:SF11">
    <property type="entry name" value="PEPTIDYL-TRNA HYDROLASE 2, MITOCHONDRIAL"/>
    <property type="match status" value="1"/>
</dbReference>
<dbReference type="GO" id="GO:0005829">
    <property type="term" value="C:cytosol"/>
    <property type="evidence" value="ECO:0007669"/>
    <property type="project" value="TreeGrafter"/>
</dbReference>
<dbReference type="EC" id="3.1.1.29" evidence="3 9"/>
<evidence type="ECO:0000256" key="2">
    <source>
        <dbReference type="ARBA" id="ARBA00004496"/>
    </source>
</evidence>
<keyword evidence="5 9" id="KW-0378">Hydrolase</keyword>
<comment type="subcellular location">
    <subcellularLocation>
        <location evidence="2 9">Cytoplasm</location>
    </subcellularLocation>
</comment>
<dbReference type="InterPro" id="IPR023476">
    <property type="entry name" value="Pep_tRNA_hydro_II_dom_sf"/>
</dbReference>
<proteinExistence type="inferred from homology"/>
<dbReference type="Proteomes" id="UP000657075">
    <property type="component" value="Unassembled WGS sequence"/>
</dbReference>
<evidence type="ECO:0000256" key="8">
    <source>
        <dbReference type="ARBA" id="ARBA00050038"/>
    </source>
</evidence>
<evidence type="ECO:0000256" key="1">
    <source>
        <dbReference type="ARBA" id="ARBA00003043"/>
    </source>
</evidence>
<evidence type="ECO:0000313" key="12">
    <source>
        <dbReference type="Proteomes" id="UP000657075"/>
    </source>
</evidence>
<evidence type="ECO:0000313" key="11">
    <source>
        <dbReference type="EMBL" id="GGI86946.1"/>
    </source>
</evidence>
<evidence type="ECO:0000256" key="6">
    <source>
        <dbReference type="ARBA" id="ARBA00038050"/>
    </source>
</evidence>
<sequence>MYKQVIVVRTDLGMSCGKTAAQAAHGAVGAVLRIIEDGRRNWLEWFRAWESSGQKKVVLVVNSMEELLRLREKAEKLGLPTFLVEDAGLTELPPGTITVLAIGPGPEDLINKVTGSLKLLR</sequence>